<proteinExistence type="predicted"/>
<dbReference type="Proteomes" id="UP000886885">
    <property type="component" value="Chromosome 16A"/>
</dbReference>
<sequence length="452" mass="51014">MATVSTSVTLEDFTLLIVMYFSAYGALWNCQAALSQQRDNVCWSQVFGDLHWEVTYFVCCYESKEEFLDYKDNALQIKSCNQCSIKAREDVFSPLPSNSNSLILRRDSWPPPHFIVGEMASPSELWMREFNEASKLGDEISDMISGKNSLPQSGPETQRHLSAIRRKATILTTKLDSLQSFLSALPGKQPMCWLFFTFSVNLKFQTLFIGYDLQGYIDGTKPCPPQQLTATTNNITLEHLNPEYLIWIRQDQLILNAIIGSITPTIIPFIARANTSREAWNILAATYATPSRGRIKQVKSQLRLLTKGTLSITDFLQSVKAKADELAVLGAPIDNEDLTDKILEDLGDEYRELVRAVQARENAISFDELHEKLLMFEASLQATPKTVTLFPPTAHQASRTSGRSPFHNVNRNQPNNFSHGGNWRSYPQPRHSGSHGKKMSFLQTCSSYHQSK</sequence>
<accession>A0A8X7Y865</accession>
<dbReference type="PANTHER" id="PTHR47481">
    <property type="match status" value="1"/>
</dbReference>
<organism evidence="2 3">
    <name type="scientific">Populus tomentosa</name>
    <name type="common">Chinese white poplar</name>
    <dbReference type="NCBI Taxonomy" id="118781"/>
    <lineage>
        <taxon>Eukaryota</taxon>
        <taxon>Viridiplantae</taxon>
        <taxon>Streptophyta</taxon>
        <taxon>Embryophyta</taxon>
        <taxon>Tracheophyta</taxon>
        <taxon>Spermatophyta</taxon>
        <taxon>Magnoliopsida</taxon>
        <taxon>eudicotyledons</taxon>
        <taxon>Gunneridae</taxon>
        <taxon>Pentapetalae</taxon>
        <taxon>rosids</taxon>
        <taxon>fabids</taxon>
        <taxon>Malpighiales</taxon>
        <taxon>Salicaceae</taxon>
        <taxon>Saliceae</taxon>
        <taxon>Populus</taxon>
    </lineage>
</organism>
<feature type="compositionally biased region" description="Polar residues" evidence="1">
    <location>
        <begin position="395"/>
        <end position="419"/>
    </location>
</feature>
<dbReference type="Pfam" id="PF14223">
    <property type="entry name" value="Retrotran_gag_2"/>
    <property type="match status" value="1"/>
</dbReference>
<evidence type="ECO:0000313" key="3">
    <source>
        <dbReference type="Proteomes" id="UP000886885"/>
    </source>
</evidence>
<protein>
    <recommendedName>
        <fullName evidence="4">Retrovirus-related Pol polyprotein from transposon RE1</fullName>
    </recommendedName>
</protein>
<evidence type="ECO:0008006" key="4">
    <source>
        <dbReference type="Google" id="ProtNLM"/>
    </source>
</evidence>
<evidence type="ECO:0000256" key="1">
    <source>
        <dbReference type="SAM" id="MobiDB-lite"/>
    </source>
</evidence>
<keyword evidence="3" id="KW-1185">Reference proteome</keyword>
<dbReference type="PANTHER" id="PTHR47481:SF22">
    <property type="entry name" value="RETROTRANSPOSON GAG DOMAIN-CONTAINING PROTEIN"/>
    <property type="match status" value="1"/>
</dbReference>
<feature type="region of interest" description="Disordered" evidence="1">
    <location>
        <begin position="393"/>
        <end position="452"/>
    </location>
</feature>
<dbReference type="EMBL" id="JAAWWB010000031">
    <property type="protein sequence ID" value="KAG6744642.1"/>
    <property type="molecule type" value="Genomic_DNA"/>
</dbReference>
<feature type="compositionally biased region" description="Polar residues" evidence="1">
    <location>
        <begin position="441"/>
        <end position="452"/>
    </location>
</feature>
<evidence type="ECO:0000313" key="2">
    <source>
        <dbReference type="EMBL" id="KAG6744642.1"/>
    </source>
</evidence>
<reference evidence="2" key="1">
    <citation type="journal article" date="2020" name="bioRxiv">
        <title>Hybrid origin of Populus tomentosa Carr. identified through genome sequencing and phylogenomic analysis.</title>
        <authorList>
            <person name="An X."/>
            <person name="Gao K."/>
            <person name="Chen Z."/>
            <person name="Li J."/>
            <person name="Yang X."/>
            <person name="Yang X."/>
            <person name="Zhou J."/>
            <person name="Guo T."/>
            <person name="Zhao T."/>
            <person name="Huang S."/>
            <person name="Miao D."/>
            <person name="Khan W.U."/>
            <person name="Rao P."/>
            <person name="Ye M."/>
            <person name="Lei B."/>
            <person name="Liao W."/>
            <person name="Wang J."/>
            <person name="Ji L."/>
            <person name="Li Y."/>
            <person name="Guo B."/>
            <person name="Mustafa N.S."/>
            <person name="Li S."/>
            <person name="Yun Q."/>
            <person name="Keller S.R."/>
            <person name="Mao J."/>
            <person name="Zhang R."/>
            <person name="Strauss S.H."/>
        </authorList>
    </citation>
    <scope>NUCLEOTIDE SEQUENCE</scope>
    <source>
        <strain evidence="2">GM15</strain>
        <tissue evidence="2">Leaf</tissue>
    </source>
</reference>
<comment type="caution">
    <text evidence="2">The sequence shown here is derived from an EMBL/GenBank/DDBJ whole genome shotgun (WGS) entry which is preliminary data.</text>
</comment>
<gene>
    <name evidence="2" type="ORF">POTOM_051279</name>
</gene>
<dbReference type="AlphaFoldDB" id="A0A8X7Y865"/>
<dbReference type="OrthoDB" id="851583at2759"/>
<name>A0A8X7Y865_POPTO</name>